<dbReference type="KEGG" id="pbm:CL52_17965"/>
<reference evidence="2" key="1">
    <citation type="submission" date="2014-03" db="EMBL/GenBank/DDBJ databases">
        <title>Complete genome of Pseudomonas balearica DSM 6083T, a sewage water isolate from an enrichment with 2-methylnaphthalene.</title>
        <authorList>
            <person name="Salva-Serra F."/>
            <person name="Jaen-Luchoro D."/>
            <person name="Busquets A."/>
            <person name="Pena A."/>
            <person name="Gomila M."/>
            <person name="Bosch R."/>
            <person name="Nogales B."/>
            <person name="Garcia-Valdes E."/>
            <person name="Lalucat J."/>
            <person name="Bennasar A."/>
        </authorList>
    </citation>
    <scope>NUCLEOTIDE SEQUENCE [LARGE SCALE GENOMIC DNA]</scope>
    <source>
        <strain evidence="2">DSM 6083</strain>
    </source>
</reference>
<evidence type="ECO:0008006" key="3">
    <source>
        <dbReference type="Google" id="ProtNLM"/>
    </source>
</evidence>
<dbReference type="Proteomes" id="UP000031271">
    <property type="component" value="Chromosome"/>
</dbReference>
<name>A0A8D3Y411_9GAMM</name>
<proteinExistence type="predicted"/>
<evidence type="ECO:0000313" key="1">
    <source>
        <dbReference type="EMBL" id="AJE16826.1"/>
    </source>
</evidence>
<dbReference type="RefSeq" id="WP_041108028.1">
    <property type="nucleotide sequence ID" value="NZ_CP007511.1"/>
</dbReference>
<accession>A0A8D3Y411</accession>
<protein>
    <recommendedName>
        <fullName evidence="3">Lipoprotein</fullName>
    </recommendedName>
</protein>
<gene>
    <name evidence="1" type="ORF">CL52_17965</name>
</gene>
<reference evidence="1 2" key="2">
    <citation type="journal article" name="Genome Announc.">
        <title>Complete Genome Sequence of Pseudomonas balearica DSM 6083T.</title>
        <authorList>
            <person name="Bennasar-Figueras A."/>
            <person name="Salva-Serra F."/>
            <person name="Jaen-Luchoro D."/>
            <person name="Segui C."/>
            <person name="Aliaga F."/>
            <person name="Busquets A."/>
            <person name="Gomila M."/>
            <person name="Moore E.R."/>
            <person name="Lalucat J."/>
        </authorList>
    </citation>
    <scope>NUCLEOTIDE SEQUENCE [LARGE SCALE GENOMIC DNA]</scope>
    <source>
        <strain evidence="2">DSM 6083</strain>
    </source>
</reference>
<dbReference type="AlphaFoldDB" id="A0A8D3Y411"/>
<dbReference type="Pfam" id="PF09694">
    <property type="entry name" value="Gcw_chp"/>
    <property type="match status" value="1"/>
</dbReference>
<dbReference type="EMBL" id="CP007511">
    <property type="protein sequence ID" value="AJE16826.1"/>
    <property type="molecule type" value="Genomic_DNA"/>
</dbReference>
<organism evidence="1 2">
    <name type="scientific">Stutzerimonas balearica DSM 6083</name>
    <dbReference type="NCBI Taxonomy" id="1123016"/>
    <lineage>
        <taxon>Bacteria</taxon>
        <taxon>Pseudomonadati</taxon>
        <taxon>Pseudomonadota</taxon>
        <taxon>Gammaproteobacteria</taxon>
        <taxon>Pseudomonadales</taxon>
        <taxon>Pseudomonadaceae</taxon>
        <taxon>Stutzerimonas</taxon>
    </lineage>
</organism>
<dbReference type="PROSITE" id="PS51257">
    <property type="entry name" value="PROKAR_LIPOPROTEIN"/>
    <property type="match status" value="1"/>
</dbReference>
<sequence>MTRILLPLCLAALAGCATDTRVIERDLGEFDLKLGTAPTRSMAQGLVAPTTAGAFHGGLDLSHASGWYVGQWSPSAGISADHQLELNSYLGYATQPQSGAPGYELGLIRYSFPEVQSWDRNEYYAGLTLDERRIGAALSDAAGRTDSTLYLDLGRVTPFAVGVRMKYAAHALEAPHLLPGGDQVRMFSDWSLNLSRPWLGIQLDLSYTDSNLRPHECGAYSGMNAECGEVITFRAERLLF</sequence>
<dbReference type="InterPro" id="IPR010239">
    <property type="entry name" value="CHP02001"/>
</dbReference>
<evidence type="ECO:0000313" key="2">
    <source>
        <dbReference type="Proteomes" id="UP000031271"/>
    </source>
</evidence>
<dbReference type="NCBIfam" id="TIGR02001">
    <property type="entry name" value="gcw_chp"/>
    <property type="match status" value="1"/>
</dbReference>
<dbReference type="GeneID" id="77261769"/>